<keyword evidence="2" id="KW-1185">Reference proteome</keyword>
<proteinExistence type="predicted"/>
<accession>A0A9W8L8Q2</accession>
<feature type="non-terminal residue" evidence="1">
    <location>
        <position position="1"/>
    </location>
</feature>
<evidence type="ECO:0000313" key="2">
    <source>
        <dbReference type="Proteomes" id="UP001140011"/>
    </source>
</evidence>
<organism evidence="1 2">
    <name type="scientific">Coemansia pectinata</name>
    <dbReference type="NCBI Taxonomy" id="1052879"/>
    <lineage>
        <taxon>Eukaryota</taxon>
        <taxon>Fungi</taxon>
        <taxon>Fungi incertae sedis</taxon>
        <taxon>Zoopagomycota</taxon>
        <taxon>Kickxellomycotina</taxon>
        <taxon>Kickxellomycetes</taxon>
        <taxon>Kickxellales</taxon>
        <taxon>Kickxellaceae</taxon>
        <taxon>Coemansia</taxon>
    </lineage>
</organism>
<dbReference type="Proteomes" id="UP001140011">
    <property type="component" value="Unassembled WGS sequence"/>
</dbReference>
<dbReference type="AlphaFoldDB" id="A0A9W8L8Q2"/>
<protein>
    <submittedName>
        <fullName evidence="1">Uncharacterized protein</fullName>
    </submittedName>
</protein>
<sequence>RLWDQPSFLLGVLDPTQPVPHAPVALPEQDNKVDEAAPVGHYNEADEMAQPAPVTPVAPPTLLVDPVVLPSMPPQVEPENGFNAGMDDVEHGVAMQGGETVAPLADDLVVLPDFVIATPQCRGPIVHEAQAHRQPGGQCGQCHQPNEVTQVAYDRA</sequence>
<comment type="caution">
    <text evidence="1">The sequence shown here is derived from an EMBL/GenBank/DDBJ whole genome shotgun (WGS) entry which is preliminary data.</text>
</comment>
<reference evidence="1" key="1">
    <citation type="submission" date="2022-07" db="EMBL/GenBank/DDBJ databases">
        <title>Phylogenomic reconstructions and comparative analyses of Kickxellomycotina fungi.</title>
        <authorList>
            <person name="Reynolds N.K."/>
            <person name="Stajich J.E."/>
            <person name="Barry K."/>
            <person name="Grigoriev I.V."/>
            <person name="Crous P."/>
            <person name="Smith M.E."/>
        </authorList>
    </citation>
    <scope>NUCLEOTIDE SEQUENCE</scope>
    <source>
        <strain evidence="1">BCRC 34297</strain>
    </source>
</reference>
<name>A0A9W8L8Q2_9FUNG</name>
<gene>
    <name evidence="1" type="ORF">GGI19_006116</name>
</gene>
<evidence type="ECO:0000313" key="1">
    <source>
        <dbReference type="EMBL" id="KAJ2748427.1"/>
    </source>
</evidence>
<dbReference type="EMBL" id="JANBUH010001082">
    <property type="protein sequence ID" value="KAJ2748427.1"/>
    <property type="molecule type" value="Genomic_DNA"/>
</dbReference>